<dbReference type="SUPFAM" id="SSF54637">
    <property type="entry name" value="Thioesterase/thiol ester dehydrase-isomerase"/>
    <property type="match status" value="1"/>
</dbReference>
<dbReference type="Gene3D" id="3.10.129.10">
    <property type="entry name" value="Hotdog Thioesterase"/>
    <property type="match status" value="1"/>
</dbReference>
<dbReference type="Gene3D" id="3.30.300.30">
    <property type="match status" value="1"/>
</dbReference>
<name>A0A5S9P671_9GAMM</name>
<gene>
    <name evidence="5" type="primary">bclA</name>
    <name evidence="4" type="ORF">IHBHHGIJ_02174</name>
    <name evidence="5" type="ORF">KFEGEMFD_01776</name>
</gene>
<evidence type="ECO:0000259" key="2">
    <source>
        <dbReference type="Pfam" id="PF00501"/>
    </source>
</evidence>
<evidence type="ECO:0000313" key="6">
    <source>
        <dbReference type="Proteomes" id="UP000435877"/>
    </source>
</evidence>
<proteinExistence type="predicted"/>
<dbReference type="Gene3D" id="3.40.50.12780">
    <property type="entry name" value="N-terminal domain of ligase-like"/>
    <property type="match status" value="1"/>
</dbReference>
<dbReference type="SUPFAM" id="SSF56801">
    <property type="entry name" value="Acetyl-CoA synthetase-like"/>
    <property type="match status" value="1"/>
</dbReference>
<sequence length="565" mass="63506">MSVLKALRSLCETSAPIYSNNKIIAYRGVDPVLWLEIDKRIEHWKEHLNTIPESAIAVHQNSGTELLAVLVAIWQLKKVAVFPSSTRQNHLHTIICPKAIPSLDDTENFVLAAKQNYPLNPDLALIIYTSGSTGQAQPCPKTFSQLNAEIETLESCWKETPLSSLFASSVSRHHMYGLPFGLLWPFLRGNPFIDTRLPYLESLDNLPGDSFTLISSPVQLANLPVNLDTSTPSRCAAVFSAGAPLPSAAAERSQHHFGKAVIEIYGSTETGAIAQRQQTVNKAWQLLPNTKLQINDHQHIEISSPAAGCSDGDWLSLSDIGEQLDEQRFYLKGRDDQIVKVGAKRISLNSINDRLLAHPWICEARTILLNDRKSRIAAVICLNSEGNYHLTDKGRKSVNDVLLQHIDGHVESIAKPRYWRYLSTMPMNSQGKIQTEVLENLFFSERQPRLPELIAHDSGITDSCAKLTLFVPHQLFYFNGHFPGNPILPGVVQISWVMHFAKQQFSELGQFQRLEVIKFQKIIHPGDTIYLELKWDTDKRRLLFSYRNSLEQSLASGRIGFTHHD</sequence>
<dbReference type="OrthoDB" id="9787658at2"/>
<evidence type="ECO:0000313" key="7">
    <source>
        <dbReference type="Proteomes" id="UP000439591"/>
    </source>
</evidence>
<dbReference type="InterPro" id="IPR000873">
    <property type="entry name" value="AMP-dep_synth/lig_dom"/>
</dbReference>
<dbReference type="InterPro" id="IPR029069">
    <property type="entry name" value="HotDog_dom_sf"/>
</dbReference>
<dbReference type="GO" id="GO:0018858">
    <property type="term" value="F:benzoate-CoA ligase activity"/>
    <property type="evidence" value="ECO:0007669"/>
    <property type="project" value="UniProtKB-EC"/>
</dbReference>
<evidence type="ECO:0000313" key="4">
    <source>
        <dbReference type="EMBL" id="CAA0091582.1"/>
    </source>
</evidence>
<dbReference type="Proteomes" id="UP000435877">
    <property type="component" value="Unassembled WGS sequence"/>
</dbReference>
<dbReference type="RefSeq" id="WP_159268755.1">
    <property type="nucleotide sequence ID" value="NZ_CACSIK010000001.1"/>
</dbReference>
<dbReference type="AlphaFoldDB" id="A0A5S9P671"/>
<dbReference type="Pfam" id="PF22818">
    <property type="entry name" value="ApeI-like"/>
    <property type="match status" value="1"/>
</dbReference>
<dbReference type="InterPro" id="IPR050237">
    <property type="entry name" value="ATP-dep_AMP-bd_enzyme"/>
</dbReference>
<reference evidence="6 7" key="1">
    <citation type="submission" date="2019-11" db="EMBL/GenBank/DDBJ databases">
        <authorList>
            <person name="Holert J."/>
        </authorList>
    </citation>
    <scope>NUCLEOTIDE SEQUENCE [LARGE SCALE GENOMIC DNA]</scope>
    <source>
        <strain evidence="5">BC3_2A</strain>
        <strain evidence="4">SB11_1A</strain>
    </source>
</reference>
<dbReference type="EC" id="6.2.1.25" evidence="5"/>
<evidence type="ECO:0000313" key="5">
    <source>
        <dbReference type="EMBL" id="CAA0098933.1"/>
    </source>
</evidence>
<protein>
    <submittedName>
        <fullName evidence="5">Benzoate--CoA ligase</fullName>
        <ecNumber evidence="5">6.2.1.25</ecNumber>
    </submittedName>
</protein>
<keyword evidence="1 5" id="KW-0436">Ligase</keyword>
<dbReference type="PANTHER" id="PTHR43767">
    <property type="entry name" value="LONG-CHAIN-FATTY-ACID--COA LIGASE"/>
    <property type="match status" value="1"/>
</dbReference>
<organism evidence="5 7">
    <name type="scientific">Zhongshania aliphaticivorans</name>
    <dbReference type="NCBI Taxonomy" id="1470434"/>
    <lineage>
        <taxon>Bacteria</taxon>
        <taxon>Pseudomonadati</taxon>
        <taxon>Pseudomonadota</taxon>
        <taxon>Gammaproteobacteria</taxon>
        <taxon>Cellvibrionales</taxon>
        <taxon>Spongiibacteraceae</taxon>
        <taxon>Zhongshania</taxon>
    </lineage>
</organism>
<dbReference type="PANTHER" id="PTHR43767:SF8">
    <property type="entry name" value="LONG-CHAIN-FATTY-ACID--COA LIGASE"/>
    <property type="match status" value="1"/>
</dbReference>
<dbReference type="InterPro" id="IPR045851">
    <property type="entry name" value="AMP-bd_C_sf"/>
</dbReference>
<dbReference type="EMBL" id="CACSIM010000002">
    <property type="protein sequence ID" value="CAA0098933.1"/>
    <property type="molecule type" value="Genomic_DNA"/>
</dbReference>
<dbReference type="Proteomes" id="UP000439591">
    <property type="component" value="Unassembled WGS sequence"/>
</dbReference>
<dbReference type="EMBL" id="CACSIK010000001">
    <property type="protein sequence ID" value="CAA0091582.1"/>
    <property type="molecule type" value="Genomic_DNA"/>
</dbReference>
<dbReference type="InterPro" id="IPR054545">
    <property type="entry name" value="ApeI-like"/>
</dbReference>
<accession>A0A5S9P671</accession>
<feature type="domain" description="ApeI dehydratase-like" evidence="3">
    <location>
        <begin position="462"/>
        <end position="558"/>
    </location>
</feature>
<evidence type="ECO:0000259" key="3">
    <source>
        <dbReference type="Pfam" id="PF22818"/>
    </source>
</evidence>
<evidence type="ECO:0000256" key="1">
    <source>
        <dbReference type="ARBA" id="ARBA00022598"/>
    </source>
</evidence>
<dbReference type="InterPro" id="IPR042099">
    <property type="entry name" value="ANL_N_sf"/>
</dbReference>
<dbReference type="Pfam" id="PF00501">
    <property type="entry name" value="AMP-binding"/>
    <property type="match status" value="1"/>
</dbReference>
<keyword evidence="6" id="KW-1185">Reference proteome</keyword>
<feature type="domain" description="AMP-dependent synthetase/ligase" evidence="2">
    <location>
        <begin position="113"/>
        <end position="297"/>
    </location>
</feature>